<evidence type="ECO:0000313" key="3">
    <source>
        <dbReference type="Proteomes" id="UP000659496"/>
    </source>
</evidence>
<comment type="caution">
    <text evidence="2">The sequence shown here is derived from an EMBL/GenBank/DDBJ whole genome shotgun (WGS) entry which is preliminary data.</text>
</comment>
<dbReference type="EMBL" id="JACSQY010000002">
    <property type="protein sequence ID" value="MBD7907568.1"/>
    <property type="molecule type" value="Genomic_DNA"/>
</dbReference>
<evidence type="ECO:0000256" key="1">
    <source>
        <dbReference type="SAM" id="MobiDB-lite"/>
    </source>
</evidence>
<gene>
    <name evidence="2" type="ORF">H9659_04375</name>
</gene>
<accession>A0ABR8PHC0</accession>
<reference evidence="2 3" key="1">
    <citation type="submission" date="2020-08" db="EMBL/GenBank/DDBJ databases">
        <title>A Genomic Blueprint of the Chicken Gut Microbiome.</title>
        <authorList>
            <person name="Gilroy R."/>
            <person name="Ravi A."/>
            <person name="Getino M."/>
            <person name="Pursley I."/>
            <person name="Horton D.L."/>
            <person name="Alikhan N.-F."/>
            <person name="Baker D."/>
            <person name="Gharbi K."/>
            <person name="Hall N."/>
            <person name="Watson M."/>
            <person name="Adriaenssens E.M."/>
            <person name="Foster-Nyarko E."/>
            <person name="Jarju S."/>
            <person name="Secka A."/>
            <person name="Antonio M."/>
            <person name="Oren A."/>
            <person name="Chaudhuri R."/>
            <person name="La Ragione R.M."/>
            <person name="Hildebrand F."/>
            <person name="Pallen M.J."/>
        </authorList>
    </citation>
    <scope>NUCLEOTIDE SEQUENCE [LARGE SCALE GENOMIC DNA]</scope>
    <source>
        <strain evidence="2 3">Sa3CUA8</strain>
    </source>
</reference>
<proteinExistence type="predicted"/>
<name>A0ABR8PHC0_9BACL</name>
<dbReference type="RefSeq" id="WP_191688708.1">
    <property type="nucleotide sequence ID" value="NZ_JACSQY010000002.1"/>
</dbReference>
<dbReference type="Proteomes" id="UP000659496">
    <property type="component" value="Unassembled WGS sequence"/>
</dbReference>
<feature type="region of interest" description="Disordered" evidence="1">
    <location>
        <begin position="31"/>
        <end position="59"/>
    </location>
</feature>
<sequence length="59" mass="7030">MDRQNIHPDEMNLRNDMDHIAMLHMIGEGAPDFSRFLDHRPEPPSEQGFDEHELPRDYQ</sequence>
<protein>
    <submittedName>
        <fullName evidence="2">Uncharacterized protein</fullName>
    </submittedName>
</protein>
<organism evidence="2 3">
    <name type="scientific">Sporosarcina gallistercoris</name>
    <dbReference type="NCBI Taxonomy" id="2762245"/>
    <lineage>
        <taxon>Bacteria</taxon>
        <taxon>Bacillati</taxon>
        <taxon>Bacillota</taxon>
        <taxon>Bacilli</taxon>
        <taxon>Bacillales</taxon>
        <taxon>Caryophanaceae</taxon>
        <taxon>Sporosarcina</taxon>
    </lineage>
</organism>
<feature type="compositionally biased region" description="Basic and acidic residues" evidence="1">
    <location>
        <begin position="35"/>
        <end position="59"/>
    </location>
</feature>
<evidence type="ECO:0000313" key="2">
    <source>
        <dbReference type="EMBL" id="MBD7907568.1"/>
    </source>
</evidence>
<keyword evidence="3" id="KW-1185">Reference proteome</keyword>